<evidence type="ECO:0008006" key="4">
    <source>
        <dbReference type="Google" id="ProtNLM"/>
    </source>
</evidence>
<dbReference type="Proteomes" id="UP000515908">
    <property type="component" value="Chromosome 18"/>
</dbReference>
<gene>
    <name evidence="2" type="ORF">ADEAN_000811800</name>
</gene>
<feature type="region of interest" description="Disordered" evidence="1">
    <location>
        <begin position="1"/>
        <end position="49"/>
    </location>
</feature>
<feature type="compositionally biased region" description="Basic and acidic residues" evidence="1">
    <location>
        <begin position="131"/>
        <end position="149"/>
    </location>
</feature>
<protein>
    <recommendedName>
        <fullName evidence="4">Trichohyalin-plectin-homology domain-containing protein</fullName>
    </recommendedName>
</protein>
<feature type="compositionally biased region" description="Basic and acidic residues" evidence="1">
    <location>
        <begin position="1"/>
        <end position="12"/>
    </location>
</feature>
<evidence type="ECO:0000313" key="3">
    <source>
        <dbReference type="Proteomes" id="UP000515908"/>
    </source>
</evidence>
<feature type="compositionally biased region" description="Basic and acidic residues" evidence="1">
    <location>
        <begin position="19"/>
        <end position="49"/>
    </location>
</feature>
<dbReference type="AlphaFoldDB" id="A0A7G2CL94"/>
<dbReference type="VEuPathDB" id="TriTrypDB:ADEAN_000811800"/>
<reference evidence="2 3" key="1">
    <citation type="submission" date="2020-08" db="EMBL/GenBank/DDBJ databases">
        <authorList>
            <person name="Newling K."/>
            <person name="Davey J."/>
            <person name="Forrester S."/>
        </authorList>
    </citation>
    <scope>NUCLEOTIDE SEQUENCE [LARGE SCALE GENOMIC DNA]</scope>
    <source>
        <strain evidence="3">Crithidia deanei Carvalho (ATCC PRA-265)</strain>
    </source>
</reference>
<feature type="region of interest" description="Disordered" evidence="1">
    <location>
        <begin position="131"/>
        <end position="167"/>
    </location>
</feature>
<evidence type="ECO:0000313" key="2">
    <source>
        <dbReference type="EMBL" id="CAD2220596.1"/>
    </source>
</evidence>
<organism evidence="2 3">
    <name type="scientific">Angomonas deanei</name>
    <dbReference type="NCBI Taxonomy" id="59799"/>
    <lineage>
        <taxon>Eukaryota</taxon>
        <taxon>Discoba</taxon>
        <taxon>Euglenozoa</taxon>
        <taxon>Kinetoplastea</taxon>
        <taxon>Metakinetoplastina</taxon>
        <taxon>Trypanosomatida</taxon>
        <taxon>Trypanosomatidae</taxon>
        <taxon>Strigomonadinae</taxon>
        <taxon>Angomonas</taxon>
    </lineage>
</organism>
<accession>A0A7G2CL94</accession>
<keyword evidence="3" id="KW-1185">Reference proteome</keyword>
<name>A0A7G2CL94_9TRYP</name>
<proteinExistence type="predicted"/>
<feature type="region of interest" description="Disordered" evidence="1">
    <location>
        <begin position="199"/>
        <end position="219"/>
    </location>
</feature>
<dbReference type="EMBL" id="LR877162">
    <property type="protein sequence ID" value="CAD2220596.1"/>
    <property type="molecule type" value="Genomic_DNA"/>
</dbReference>
<sequence>MLERMKNEEADQGRQAAAKRNEAARRIDAENRRIADERKAERMARQSEDNKLWDGYFRSAEEGDAEREREKVNRLMEENRALAAQRQQERLLQNKRDQEYESAVQRYAERAMEREKSCELKKKAHERKLYEDLQRQAEERRALDKHESGDGLNFYPVSSDTESQLERKKKLEAVQKLQEENYKLAEQKRLQKRAEFEEELRRAKESTQNAAQAIEEEKR</sequence>
<evidence type="ECO:0000256" key="1">
    <source>
        <dbReference type="SAM" id="MobiDB-lite"/>
    </source>
</evidence>